<gene>
    <name evidence="1" type="ORF">PPDBI_00002</name>
</gene>
<name>A0A6H0X5N0_9CAUD</name>
<dbReference type="EMBL" id="MT210154">
    <property type="protein sequence ID" value="QIW89361.1"/>
    <property type="molecule type" value="Genomic_DNA"/>
</dbReference>
<organism evidence="1">
    <name type="scientific">Xanthomonas phage PPDBI</name>
    <dbReference type="NCBI Taxonomy" id="2723911"/>
    <lineage>
        <taxon>Viruses</taxon>
        <taxon>Duplodnaviria</taxon>
        <taxon>Heunggongvirae</taxon>
        <taxon>Uroviricota</taxon>
        <taxon>Caudoviricetes</taxon>
    </lineage>
</organism>
<proteinExistence type="predicted"/>
<protein>
    <submittedName>
        <fullName evidence="1">Uncharacterized protein</fullName>
    </submittedName>
</protein>
<reference evidence="1" key="1">
    <citation type="submission" date="2020-03" db="EMBL/GenBank/DDBJ databases">
        <authorList>
            <person name="Shneider M.M."/>
            <person name="Evseev P.V."/>
            <person name="Korzhenkov A.A."/>
            <person name="Toschakov S.V."/>
            <person name="Vo T."/>
            <person name="Ignatov A.N."/>
            <person name="Miroshnikov K.A."/>
        </authorList>
    </citation>
    <scope>NUCLEOTIDE SEQUENCE [LARGE SCALE GENOMIC DNA]</scope>
</reference>
<sequence>MRRITFLAACKEGLVSVLGYEFEYMGHKFAAHRYLTLSKLPGHTWTVSHVATGGRCGPVRFTRHEAIEDGKEYLALKGFDALREAIHKFEQDNKELFPEAA</sequence>
<evidence type="ECO:0000313" key="1">
    <source>
        <dbReference type="EMBL" id="QIW89361.1"/>
    </source>
</evidence>
<accession>A0A6H0X5N0</accession>